<evidence type="ECO:0000313" key="2">
    <source>
        <dbReference type="Proteomes" id="UP000005239"/>
    </source>
</evidence>
<reference evidence="1" key="2">
    <citation type="submission" date="2022-06" db="UniProtKB">
        <authorList>
            <consortium name="EnsemblMetazoa"/>
        </authorList>
    </citation>
    <scope>IDENTIFICATION</scope>
    <source>
        <strain evidence="1">PS312</strain>
    </source>
</reference>
<evidence type="ECO:0000313" key="1">
    <source>
        <dbReference type="EnsemblMetazoa" id="PPA21306.1"/>
    </source>
</evidence>
<accession>A0A2A6B960</accession>
<protein>
    <submittedName>
        <fullName evidence="1">Uncharacterized protein</fullName>
    </submittedName>
</protein>
<dbReference type="EnsemblMetazoa" id="PPA21306.1">
    <property type="protein sequence ID" value="PPA21306.1"/>
    <property type="gene ID" value="WBGene00110860"/>
</dbReference>
<keyword evidence="2" id="KW-1185">Reference proteome</keyword>
<proteinExistence type="predicted"/>
<dbReference type="AlphaFoldDB" id="A0A2A6B960"/>
<organism evidence="1 2">
    <name type="scientific">Pristionchus pacificus</name>
    <name type="common">Parasitic nematode worm</name>
    <dbReference type="NCBI Taxonomy" id="54126"/>
    <lineage>
        <taxon>Eukaryota</taxon>
        <taxon>Metazoa</taxon>
        <taxon>Ecdysozoa</taxon>
        <taxon>Nematoda</taxon>
        <taxon>Chromadorea</taxon>
        <taxon>Rhabditida</taxon>
        <taxon>Rhabditina</taxon>
        <taxon>Diplogasteromorpha</taxon>
        <taxon>Diplogasteroidea</taxon>
        <taxon>Neodiplogasteridae</taxon>
        <taxon>Pristionchus</taxon>
    </lineage>
</organism>
<accession>A0A8R1UDD5</accession>
<dbReference type="Proteomes" id="UP000005239">
    <property type="component" value="Unassembled WGS sequence"/>
</dbReference>
<sequence length="266" mass="29776">FPHFSFALDGRPLVLLPPSLRGPIPTQLSIALNKQTAAMSTVSKQRRASGSGSCLSLTGNDVSEMMLPPFLKNDTRSKPELIEHSFRLQRLSDHKTSYNLKIKWCEREPTKAEFDHDINMSIKDIQRTHRIGRSVSAPMLSARVEPKPEPQYISIGDAGERKGSKVVARAIAQVRRDGHIVRMLFRDEHSPSATLPDVVNAVIRQLDAVGTRPDVYVLSKNSQVARPNTTFRYDSLPAWRLSELVADPSKELHVAVDFSYELAKVK</sequence>
<reference evidence="2" key="1">
    <citation type="journal article" date="2008" name="Nat. Genet.">
        <title>The Pristionchus pacificus genome provides a unique perspective on nematode lifestyle and parasitism.</title>
        <authorList>
            <person name="Dieterich C."/>
            <person name="Clifton S.W."/>
            <person name="Schuster L.N."/>
            <person name="Chinwalla A."/>
            <person name="Delehaunty K."/>
            <person name="Dinkelacker I."/>
            <person name="Fulton L."/>
            <person name="Fulton R."/>
            <person name="Godfrey J."/>
            <person name="Minx P."/>
            <person name="Mitreva M."/>
            <person name="Roeseler W."/>
            <person name="Tian H."/>
            <person name="Witte H."/>
            <person name="Yang S.P."/>
            <person name="Wilson R.K."/>
            <person name="Sommer R.J."/>
        </authorList>
    </citation>
    <scope>NUCLEOTIDE SEQUENCE [LARGE SCALE GENOMIC DNA]</scope>
    <source>
        <strain evidence="2">PS312</strain>
    </source>
</reference>
<gene>
    <name evidence="1" type="primary">WBGene00110860</name>
</gene>
<name>A0A2A6B960_PRIPA</name>